<dbReference type="GO" id="GO:0006511">
    <property type="term" value="P:ubiquitin-dependent protein catabolic process"/>
    <property type="evidence" value="ECO:0007669"/>
    <property type="project" value="InterPro"/>
</dbReference>
<dbReference type="InterPro" id="IPR050115">
    <property type="entry name" value="Proteasome_alpha"/>
</dbReference>
<evidence type="ECO:0000256" key="4">
    <source>
        <dbReference type="ARBA" id="ARBA00022490"/>
    </source>
</evidence>
<dbReference type="InterPro" id="IPR000426">
    <property type="entry name" value="Proteasome_asu_N"/>
</dbReference>
<dbReference type="InterPro" id="IPR023332">
    <property type="entry name" value="Proteasome_alpha-type"/>
</dbReference>
<accession>A0A9N8HRV4</accession>
<comment type="subcellular location">
    <subcellularLocation>
        <location evidence="3">Cytoplasm</location>
    </subcellularLocation>
    <subcellularLocation>
        <location evidence="2">Nucleus</location>
    </subcellularLocation>
</comment>
<feature type="domain" description="Proteasome alpha-type subunits" evidence="9">
    <location>
        <begin position="8"/>
        <end position="30"/>
    </location>
</feature>
<dbReference type="Pfam" id="PF10584">
    <property type="entry name" value="Proteasome_A_N"/>
    <property type="match status" value="1"/>
</dbReference>
<feature type="compositionally biased region" description="Acidic residues" evidence="8">
    <location>
        <begin position="255"/>
        <end position="273"/>
    </location>
</feature>
<protein>
    <submittedName>
        <fullName evidence="10">Proteasome subunit alpha type-3</fullName>
    </submittedName>
</protein>
<sequence length="273" mass="29799">MASSGSGYDLSAATFSPDGRIFQVEYAGKAVENAGTVIGIHAKDGVVLGVAKPLYHKMIVPTTASYKRIHTVDVHAGVATTGFLPDARVLVGRAQEEAADWQEHYGSKVPPHVLADRLGHYVHYFTLHGALRPFGASCVLGGYDVDTKECGLYMLEPNGAAYKYYGVATGKGKQVAKTELEKLNLHKQDAESSMDVATAVKNVAKILILLHKENKDSDGKPMELELSWICEASKWKHAPIPKDVLTAAKEWANEQLEEEDEDDEEEEEAMEEG</sequence>
<dbReference type="InterPro" id="IPR001353">
    <property type="entry name" value="Proteasome_sua/b"/>
</dbReference>
<evidence type="ECO:0000256" key="3">
    <source>
        <dbReference type="ARBA" id="ARBA00004496"/>
    </source>
</evidence>
<evidence type="ECO:0000313" key="11">
    <source>
        <dbReference type="Proteomes" id="UP001153069"/>
    </source>
</evidence>
<dbReference type="PROSITE" id="PS51475">
    <property type="entry name" value="PROTEASOME_ALPHA_2"/>
    <property type="match status" value="1"/>
</dbReference>
<dbReference type="OrthoDB" id="431557at2759"/>
<evidence type="ECO:0000256" key="5">
    <source>
        <dbReference type="ARBA" id="ARBA00022942"/>
    </source>
</evidence>
<name>A0A9N8HRV4_9STRA</name>
<organism evidence="10 11">
    <name type="scientific">Seminavis robusta</name>
    <dbReference type="NCBI Taxonomy" id="568900"/>
    <lineage>
        <taxon>Eukaryota</taxon>
        <taxon>Sar</taxon>
        <taxon>Stramenopiles</taxon>
        <taxon>Ochrophyta</taxon>
        <taxon>Bacillariophyta</taxon>
        <taxon>Bacillariophyceae</taxon>
        <taxon>Bacillariophycidae</taxon>
        <taxon>Naviculales</taxon>
        <taxon>Naviculaceae</taxon>
        <taxon>Seminavis</taxon>
    </lineage>
</organism>
<keyword evidence="6" id="KW-0539">Nucleus</keyword>
<comment type="function">
    <text evidence="1">The proteasome is a multicatalytic proteinase complex which is characterized by its ability to cleave peptides with Arg, Phe, Tyr, Leu, and Glu adjacent to the leaving group at neutral or slightly basic pH. The proteasome has an ATP-dependent proteolytic activity.</text>
</comment>
<evidence type="ECO:0000256" key="2">
    <source>
        <dbReference type="ARBA" id="ARBA00004123"/>
    </source>
</evidence>
<dbReference type="Gene3D" id="3.60.20.10">
    <property type="entry name" value="Glutamine Phosphoribosylpyrophosphate, subunit 1, domain 1"/>
    <property type="match status" value="1"/>
</dbReference>
<comment type="caution">
    <text evidence="10">The sequence shown here is derived from an EMBL/GenBank/DDBJ whole genome shotgun (WGS) entry which is preliminary data.</text>
</comment>
<dbReference type="SUPFAM" id="SSF56235">
    <property type="entry name" value="N-terminal nucleophile aminohydrolases (Ntn hydrolases)"/>
    <property type="match status" value="1"/>
</dbReference>
<dbReference type="PANTHER" id="PTHR11599">
    <property type="entry name" value="PROTEASOME SUBUNIT ALPHA/BETA"/>
    <property type="match status" value="1"/>
</dbReference>
<reference evidence="10" key="1">
    <citation type="submission" date="2020-06" db="EMBL/GenBank/DDBJ databases">
        <authorList>
            <consortium name="Plant Systems Biology data submission"/>
        </authorList>
    </citation>
    <scope>NUCLEOTIDE SEQUENCE</scope>
    <source>
        <strain evidence="10">D6</strain>
    </source>
</reference>
<dbReference type="Pfam" id="PF00227">
    <property type="entry name" value="Proteasome"/>
    <property type="match status" value="1"/>
</dbReference>
<evidence type="ECO:0000313" key="10">
    <source>
        <dbReference type="EMBL" id="CAB9522550.1"/>
    </source>
</evidence>
<evidence type="ECO:0000256" key="6">
    <source>
        <dbReference type="ARBA" id="ARBA00023242"/>
    </source>
</evidence>
<dbReference type="SMART" id="SM00948">
    <property type="entry name" value="Proteasome_A_N"/>
    <property type="match status" value="1"/>
</dbReference>
<dbReference type="Proteomes" id="UP001153069">
    <property type="component" value="Unassembled WGS sequence"/>
</dbReference>
<dbReference type="GO" id="GO:0005737">
    <property type="term" value="C:cytoplasm"/>
    <property type="evidence" value="ECO:0007669"/>
    <property type="project" value="UniProtKB-SubCell"/>
</dbReference>
<dbReference type="EMBL" id="CAICTM010001313">
    <property type="protein sequence ID" value="CAB9522550.1"/>
    <property type="molecule type" value="Genomic_DNA"/>
</dbReference>
<evidence type="ECO:0000256" key="1">
    <source>
        <dbReference type="ARBA" id="ARBA00002000"/>
    </source>
</evidence>
<dbReference type="GO" id="GO:0019773">
    <property type="term" value="C:proteasome core complex, alpha-subunit complex"/>
    <property type="evidence" value="ECO:0007669"/>
    <property type="project" value="UniProtKB-UniRule"/>
</dbReference>
<dbReference type="InterPro" id="IPR029055">
    <property type="entry name" value="Ntn_hydrolases_N"/>
</dbReference>
<evidence type="ECO:0000256" key="8">
    <source>
        <dbReference type="SAM" id="MobiDB-lite"/>
    </source>
</evidence>
<proteinExistence type="inferred from homology"/>
<feature type="region of interest" description="Disordered" evidence="8">
    <location>
        <begin position="254"/>
        <end position="273"/>
    </location>
</feature>
<keyword evidence="11" id="KW-1185">Reference proteome</keyword>
<keyword evidence="5 7" id="KW-0647">Proteasome</keyword>
<dbReference type="AlphaFoldDB" id="A0A9N8HRV4"/>
<gene>
    <name evidence="10" type="ORF">SEMRO_1315_G262060.1</name>
</gene>
<keyword evidence="4" id="KW-0963">Cytoplasm</keyword>
<dbReference type="GO" id="GO:0005634">
    <property type="term" value="C:nucleus"/>
    <property type="evidence" value="ECO:0007669"/>
    <property type="project" value="UniProtKB-SubCell"/>
</dbReference>
<comment type="similarity">
    <text evidence="7">Belongs to the peptidase T1A family.</text>
</comment>
<dbReference type="FunFam" id="3.60.20.10:FF:000007">
    <property type="entry name" value="Proteasome subunit alpha type"/>
    <property type="match status" value="1"/>
</dbReference>
<evidence type="ECO:0000256" key="7">
    <source>
        <dbReference type="PROSITE-ProRule" id="PRU00808"/>
    </source>
</evidence>
<evidence type="ECO:0000259" key="9">
    <source>
        <dbReference type="SMART" id="SM00948"/>
    </source>
</evidence>